<name>G0TZU6_TRYVY</name>
<organism evidence="2">
    <name type="scientific">Trypanosoma vivax (strain Y486)</name>
    <dbReference type="NCBI Taxonomy" id="1055687"/>
    <lineage>
        <taxon>Eukaryota</taxon>
        <taxon>Discoba</taxon>
        <taxon>Euglenozoa</taxon>
        <taxon>Kinetoplastea</taxon>
        <taxon>Metakinetoplastina</taxon>
        <taxon>Trypanosomatida</taxon>
        <taxon>Trypanosomatidae</taxon>
        <taxon>Trypanosoma</taxon>
        <taxon>Duttonella</taxon>
    </lineage>
</organism>
<protein>
    <submittedName>
        <fullName evidence="2">Putative diadenosine tetraphosphatase</fullName>
    </submittedName>
</protein>
<reference evidence="2" key="1">
    <citation type="journal article" date="2012" name="Proc. Natl. Acad. Sci. U.S.A.">
        <title>Antigenic diversity is generated by distinct evolutionary mechanisms in African trypanosome species.</title>
        <authorList>
            <person name="Jackson A.P."/>
            <person name="Berry A."/>
            <person name="Aslett M."/>
            <person name="Allison H.C."/>
            <person name="Burton P."/>
            <person name="Vavrova-Anderson J."/>
            <person name="Brown R."/>
            <person name="Browne H."/>
            <person name="Corton N."/>
            <person name="Hauser H."/>
            <person name="Gamble J."/>
            <person name="Gilderthorp R."/>
            <person name="Marcello L."/>
            <person name="McQuillan J."/>
            <person name="Otto T.D."/>
            <person name="Quail M.A."/>
            <person name="Sanders M.J."/>
            <person name="van Tonder A."/>
            <person name="Ginger M.L."/>
            <person name="Field M.C."/>
            <person name="Barry J.D."/>
            <person name="Hertz-Fowler C."/>
            <person name="Berriman M."/>
        </authorList>
    </citation>
    <scope>NUCLEOTIDE SEQUENCE</scope>
    <source>
        <strain evidence="2">Y486</strain>
    </source>
</reference>
<dbReference type="InterPro" id="IPR050126">
    <property type="entry name" value="Ap4A_hydrolase"/>
</dbReference>
<dbReference type="EMBL" id="HE573024">
    <property type="protein sequence ID" value="CCC50124.1"/>
    <property type="molecule type" value="Genomic_DNA"/>
</dbReference>
<dbReference type="VEuPathDB" id="TriTrypDB:TvY486_0807310"/>
<dbReference type="InterPro" id="IPR029052">
    <property type="entry name" value="Metallo-depent_PP-like"/>
</dbReference>
<dbReference type="SUPFAM" id="SSF56300">
    <property type="entry name" value="Metallo-dependent phosphatases"/>
    <property type="match status" value="1"/>
</dbReference>
<proteinExistence type="predicted"/>
<dbReference type="GO" id="GO:0016791">
    <property type="term" value="F:phosphatase activity"/>
    <property type="evidence" value="ECO:0007669"/>
    <property type="project" value="TreeGrafter"/>
</dbReference>
<dbReference type="PANTHER" id="PTHR42850">
    <property type="entry name" value="METALLOPHOSPHOESTERASE"/>
    <property type="match status" value="1"/>
</dbReference>
<gene>
    <name evidence="2" type="ORF">TVY486_0807310</name>
</gene>
<dbReference type="Gene3D" id="3.60.21.10">
    <property type="match status" value="1"/>
</dbReference>
<accession>G0TZU6</accession>
<dbReference type="AlphaFoldDB" id="G0TZU6"/>
<feature type="domain" description="Calcineurin-like phosphoesterase" evidence="1">
    <location>
        <begin position="18"/>
        <end position="149"/>
    </location>
</feature>
<dbReference type="PANTHER" id="PTHR42850:SF4">
    <property type="entry name" value="ZINC-DEPENDENT ENDOPOLYPHOSPHATASE"/>
    <property type="match status" value="1"/>
</dbReference>
<dbReference type="OMA" id="WVVYGHT"/>
<dbReference type="InterPro" id="IPR004843">
    <property type="entry name" value="Calcineurin-like_PHP"/>
</dbReference>
<dbReference type="Pfam" id="PF00149">
    <property type="entry name" value="Metallophos"/>
    <property type="match status" value="1"/>
</dbReference>
<sequence>MKQKGYARVSSLSVSSGRVIIVGDIHGCNRELQELLRIVSFDKKSDTLVTVGDLVNKGPDSFGVVRFLQQLGAYNVLGNHDLKLLKLVKKLEKHGTLKEKDRKSSMASLAASAPHDVTAYLSGLPHILRIPAHNVIVVHAGLHPQRLLEKQVVKEVTTMRNLIERDCTGTTDEVTGETGITLTATEETTKGGVPWASLWGGPETVVFGHDARRGLQEEYRPFAIGIDSRCVYGGRLSAVVYPGGEIVSVPGWCGAPKV</sequence>
<dbReference type="GO" id="GO:0005737">
    <property type="term" value="C:cytoplasm"/>
    <property type="evidence" value="ECO:0007669"/>
    <property type="project" value="TreeGrafter"/>
</dbReference>
<dbReference type="CDD" id="cd00144">
    <property type="entry name" value="MPP_PPP_family"/>
    <property type="match status" value="1"/>
</dbReference>
<evidence type="ECO:0000313" key="2">
    <source>
        <dbReference type="EMBL" id="CCC50124.1"/>
    </source>
</evidence>
<dbReference type="GO" id="GO:0000298">
    <property type="term" value="F:endopolyphosphatase activity"/>
    <property type="evidence" value="ECO:0007669"/>
    <property type="project" value="TreeGrafter"/>
</dbReference>
<evidence type="ECO:0000259" key="1">
    <source>
        <dbReference type="Pfam" id="PF00149"/>
    </source>
</evidence>
<dbReference type="GO" id="GO:0006798">
    <property type="term" value="P:polyphosphate catabolic process"/>
    <property type="evidence" value="ECO:0007669"/>
    <property type="project" value="TreeGrafter"/>
</dbReference>